<dbReference type="InterPro" id="IPR052341">
    <property type="entry name" value="LOG_family_nucleotidases"/>
</dbReference>
<reference evidence="1" key="1">
    <citation type="journal article" date="2021" name="Environ. Microbiol.">
        <title>Genomic characterization of three novel Desulfobacterota classes expand the metabolic and phylogenetic diversity of the phylum.</title>
        <authorList>
            <person name="Murphy C.L."/>
            <person name="Biggerstaff J."/>
            <person name="Eichhorn A."/>
            <person name="Ewing E."/>
            <person name="Shahan R."/>
            <person name="Soriano D."/>
            <person name="Stewart S."/>
            <person name="VanMol K."/>
            <person name="Walker R."/>
            <person name="Walters P."/>
            <person name="Elshahed M.S."/>
            <person name="Youssef N.H."/>
        </authorList>
    </citation>
    <scope>NUCLEOTIDE SEQUENCE</scope>
    <source>
        <strain evidence="1">Zod_Metabat.24</strain>
    </source>
</reference>
<dbReference type="SUPFAM" id="SSF102405">
    <property type="entry name" value="MCP/YpsA-like"/>
    <property type="match status" value="1"/>
</dbReference>
<dbReference type="PANTHER" id="PTHR43393:SF3">
    <property type="entry name" value="LYSINE DECARBOXYLASE-LIKE PROTEIN"/>
    <property type="match status" value="1"/>
</dbReference>
<dbReference type="InterPro" id="IPR005268">
    <property type="entry name" value="CHP00725"/>
</dbReference>
<dbReference type="InterPro" id="IPR041164">
    <property type="entry name" value="LDcluster4"/>
</dbReference>
<evidence type="ECO:0000313" key="2">
    <source>
        <dbReference type="Proteomes" id="UP000809273"/>
    </source>
</evidence>
<dbReference type="Proteomes" id="UP000809273">
    <property type="component" value="Unassembled WGS sequence"/>
</dbReference>
<comment type="caution">
    <text evidence="1">The sequence shown here is derived from an EMBL/GenBank/DDBJ whole genome shotgun (WGS) entry which is preliminary data.</text>
</comment>
<dbReference type="PANTHER" id="PTHR43393">
    <property type="entry name" value="CYTOKININ RIBOSIDE 5'-MONOPHOSPHATE PHOSPHORIBOHYDROLASE"/>
    <property type="match status" value="1"/>
</dbReference>
<dbReference type="NCBIfam" id="TIGR00725">
    <property type="entry name" value="TIGR00725 family protein"/>
    <property type="match status" value="1"/>
</dbReference>
<gene>
    <name evidence="1" type="ORF">JW984_16255</name>
</gene>
<proteinExistence type="predicted"/>
<dbReference type="AlphaFoldDB" id="A0A9D8KHH6"/>
<dbReference type="GO" id="GO:0005829">
    <property type="term" value="C:cytosol"/>
    <property type="evidence" value="ECO:0007669"/>
    <property type="project" value="TreeGrafter"/>
</dbReference>
<protein>
    <submittedName>
        <fullName evidence="1">TIGR00725 family protein</fullName>
    </submittedName>
</protein>
<evidence type="ECO:0000313" key="1">
    <source>
        <dbReference type="EMBL" id="MBN1574749.1"/>
    </source>
</evidence>
<organism evidence="1 2">
    <name type="scientific">Candidatus Zymogenus saltonus</name>
    <dbReference type="NCBI Taxonomy" id="2844893"/>
    <lineage>
        <taxon>Bacteria</taxon>
        <taxon>Deltaproteobacteria</taxon>
        <taxon>Candidatus Zymogenia</taxon>
        <taxon>Candidatus Zymogeniales</taxon>
        <taxon>Candidatus Zymogenaceae</taxon>
        <taxon>Candidatus Zymogenus</taxon>
    </lineage>
</organism>
<dbReference type="EMBL" id="JAFGIX010000087">
    <property type="protein sequence ID" value="MBN1574749.1"/>
    <property type="molecule type" value="Genomic_DNA"/>
</dbReference>
<sequence length="157" mass="15994">MAIQIAVVGSGTEDKNTNELARKVGGEIAKRGGVLVCGGLKGVMEAAAMGAKEAGGTTLGIIPGDDPKSANKYIDHVIVTGMGHARNVIVVKSADAVAALPGGPGTLSEIALALKMGKPVICVGGFAPWETIDGVKSIKSPAEAVKYIFEKLSKKLR</sequence>
<dbReference type="Pfam" id="PF18306">
    <property type="entry name" value="LDcluster4"/>
    <property type="match status" value="1"/>
</dbReference>
<reference evidence="1" key="2">
    <citation type="submission" date="2021-01" db="EMBL/GenBank/DDBJ databases">
        <authorList>
            <person name="Hahn C.R."/>
            <person name="Youssef N.H."/>
            <person name="Elshahed M."/>
        </authorList>
    </citation>
    <scope>NUCLEOTIDE SEQUENCE</scope>
    <source>
        <strain evidence="1">Zod_Metabat.24</strain>
    </source>
</reference>
<dbReference type="Gene3D" id="3.40.50.450">
    <property type="match status" value="1"/>
</dbReference>
<accession>A0A9D8KHH6</accession>
<name>A0A9D8KHH6_9DELT</name>